<protein>
    <submittedName>
        <fullName evidence="2">Sugar phosphate isomerase/epimerase family protein</fullName>
    </submittedName>
</protein>
<reference evidence="3" key="1">
    <citation type="journal article" date="2019" name="Int. J. Syst. Evol. Microbiol.">
        <title>The Global Catalogue of Microorganisms (GCM) 10K type strain sequencing project: providing services to taxonomists for standard genome sequencing and annotation.</title>
        <authorList>
            <consortium name="The Broad Institute Genomics Platform"/>
            <consortium name="The Broad Institute Genome Sequencing Center for Infectious Disease"/>
            <person name="Wu L."/>
            <person name="Ma J."/>
        </authorList>
    </citation>
    <scope>NUCLEOTIDE SEQUENCE [LARGE SCALE GENOMIC DNA]</scope>
    <source>
        <strain evidence="3">KCTC 52677</strain>
    </source>
</reference>
<dbReference type="InterPro" id="IPR013022">
    <property type="entry name" value="Xyl_isomerase-like_TIM-brl"/>
</dbReference>
<dbReference type="PANTHER" id="PTHR12110:SF53">
    <property type="entry name" value="BLR5974 PROTEIN"/>
    <property type="match status" value="1"/>
</dbReference>
<dbReference type="Pfam" id="PF01261">
    <property type="entry name" value="AP_endonuc_2"/>
    <property type="match status" value="1"/>
</dbReference>
<dbReference type="GO" id="GO:0016853">
    <property type="term" value="F:isomerase activity"/>
    <property type="evidence" value="ECO:0007669"/>
    <property type="project" value="UniProtKB-KW"/>
</dbReference>
<dbReference type="InterPro" id="IPR036237">
    <property type="entry name" value="Xyl_isomerase-like_sf"/>
</dbReference>
<dbReference type="SUPFAM" id="SSF51658">
    <property type="entry name" value="Xylose isomerase-like"/>
    <property type="match status" value="1"/>
</dbReference>
<evidence type="ECO:0000313" key="3">
    <source>
        <dbReference type="Proteomes" id="UP001595377"/>
    </source>
</evidence>
<sequence>MAEAVEEIARAGGRHVEPAFIKGYVDFDEDAFSAAAARRLHRLVAGRGLSVHAVSAHLDLSRPGAAEDLIRRIGFAADLGAAFLITNSGPAGERDAIRATIEAALPRLDAAGLTLALENPGHGSGNLTGTVAAAAAFLRAVGSPRVRLNHDTGNVFTYSGERCQPAEDYAAAPDIVAHAHLKDVRSAGGDWVFCALGAGDVAFSDYWKAVPAGLPVSIELPLRLDRPGRADPRRRPEPLSIEAIRHDLSASIGYIERLEAAR</sequence>
<name>A0ABV7DBK3_9HYPH</name>
<dbReference type="InterPro" id="IPR050312">
    <property type="entry name" value="IolE/XylAMocC-like"/>
</dbReference>
<proteinExistence type="predicted"/>
<evidence type="ECO:0000313" key="2">
    <source>
        <dbReference type="EMBL" id="MFC3071991.1"/>
    </source>
</evidence>
<accession>A0ABV7DBK3</accession>
<gene>
    <name evidence="2" type="ORF">ACFOHH_02615</name>
</gene>
<evidence type="ECO:0000259" key="1">
    <source>
        <dbReference type="Pfam" id="PF01261"/>
    </source>
</evidence>
<keyword evidence="2" id="KW-0413">Isomerase</keyword>
<keyword evidence="3" id="KW-1185">Reference proteome</keyword>
<feature type="domain" description="Xylose isomerase-like TIM barrel" evidence="1">
    <location>
        <begin position="5"/>
        <end position="210"/>
    </location>
</feature>
<dbReference type="EMBL" id="JBHRSP010000003">
    <property type="protein sequence ID" value="MFC3071991.1"/>
    <property type="molecule type" value="Genomic_DNA"/>
</dbReference>
<dbReference type="Proteomes" id="UP001595377">
    <property type="component" value="Unassembled WGS sequence"/>
</dbReference>
<organism evidence="2 3">
    <name type="scientific">Shinella pollutisoli</name>
    <dbReference type="NCBI Taxonomy" id="2250594"/>
    <lineage>
        <taxon>Bacteria</taxon>
        <taxon>Pseudomonadati</taxon>
        <taxon>Pseudomonadota</taxon>
        <taxon>Alphaproteobacteria</taxon>
        <taxon>Hyphomicrobiales</taxon>
        <taxon>Rhizobiaceae</taxon>
        <taxon>Shinella</taxon>
    </lineage>
</organism>
<comment type="caution">
    <text evidence="2">The sequence shown here is derived from an EMBL/GenBank/DDBJ whole genome shotgun (WGS) entry which is preliminary data.</text>
</comment>
<dbReference type="Gene3D" id="3.20.20.150">
    <property type="entry name" value="Divalent-metal-dependent TIM barrel enzymes"/>
    <property type="match status" value="1"/>
</dbReference>
<dbReference type="PANTHER" id="PTHR12110">
    <property type="entry name" value="HYDROXYPYRUVATE ISOMERASE"/>
    <property type="match status" value="1"/>
</dbReference>
<dbReference type="RefSeq" id="WP_257315901.1">
    <property type="nucleotide sequence ID" value="NZ_JANFDG010000015.1"/>
</dbReference>